<comment type="caution">
    <text evidence="2">The sequence shown here is derived from an EMBL/GenBank/DDBJ whole genome shotgun (WGS) entry which is preliminary data.</text>
</comment>
<accession>A0A090R2C4</accession>
<dbReference type="GO" id="GO:0005524">
    <property type="term" value="F:ATP binding"/>
    <property type="evidence" value="ECO:0007669"/>
    <property type="project" value="InterPro"/>
</dbReference>
<sequence length="81" mass="9069">MNERHDNLIAAIYQHGDAFGYATLDITSGRFMLTEPDTEEAMQAELQRTSRQNCCTRKILPCQACCNTSKAAVVVRYGNLI</sequence>
<gene>
    <name evidence="2" type="ORF">JCM19237_4497</name>
</gene>
<dbReference type="AlphaFoldDB" id="A0A090R2C4"/>
<dbReference type="Proteomes" id="UP000029227">
    <property type="component" value="Unassembled WGS sequence"/>
</dbReference>
<proteinExistence type="predicted"/>
<evidence type="ECO:0000313" key="3">
    <source>
        <dbReference type="Proteomes" id="UP000029227"/>
    </source>
</evidence>
<dbReference type="EMBL" id="BBMN01000023">
    <property type="protein sequence ID" value="GAL08264.1"/>
    <property type="molecule type" value="Genomic_DNA"/>
</dbReference>
<dbReference type="SUPFAM" id="SSF53150">
    <property type="entry name" value="DNA repair protein MutS, domain II"/>
    <property type="match status" value="1"/>
</dbReference>
<reference evidence="2 3" key="1">
    <citation type="journal article" date="2014" name="Genome Announc.">
        <title>Draft Genome Sequences of Two Vibrionaceae Species, Vibrio ponticus C121 and Photobacterium aphoticum C119, Isolated as Coral Reef Microbiota.</title>
        <authorList>
            <person name="Al-saari N."/>
            <person name="Meirelles P.M."/>
            <person name="Mino S."/>
            <person name="Suda W."/>
            <person name="Oshima K."/>
            <person name="Hattori M."/>
            <person name="Ohkuma M."/>
            <person name="Thompson F.L."/>
            <person name="Gomez-Gil B."/>
            <person name="Sawabe T."/>
            <person name="Sawabe T."/>
        </authorList>
    </citation>
    <scope>NUCLEOTIDE SEQUENCE [LARGE SCALE GENOMIC DNA]</scope>
    <source>
        <strain evidence="2 3">JCM 19237</strain>
    </source>
</reference>
<dbReference type="Pfam" id="PF05188">
    <property type="entry name" value="MutS_II"/>
    <property type="match status" value="1"/>
</dbReference>
<dbReference type="GO" id="GO:0006298">
    <property type="term" value="P:mismatch repair"/>
    <property type="evidence" value="ECO:0007669"/>
    <property type="project" value="InterPro"/>
</dbReference>
<evidence type="ECO:0000259" key="1">
    <source>
        <dbReference type="Pfam" id="PF05188"/>
    </source>
</evidence>
<dbReference type="Gene3D" id="3.30.420.110">
    <property type="entry name" value="MutS, connector domain"/>
    <property type="match status" value="1"/>
</dbReference>
<organism evidence="2 3">
    <name type="scientific">Photobacterium aphoticum</name>
    <dbReference type="NCBI Taxonomy" id="754436"/>
    <lineage>
        <taxon>Bacteria</taxon>
        <taxon>Pseudomonadati</taxon>
        <taxon>Pseudomonadota</taxon>
        <taxon>Gammaproteobacteria</taxon>
        <taxon>Vibrionales</taxon>
        <taxon>Vibrionaceae</taxon>
        <taxon>Photobacterium</taxon>
    </lineage>
</organism>
<dbReference type="STRING" id="754436.JCM19237_4497"/>
<dbReference type="GO" id="GO:0030983">
    <property type="term" value="F:mismatched DNA binding"/>
    <property type="evidence" value="ECO:0007669"/>
    <property type="project" value="InterPro"/>
</dbReference>
<evidence type="ECO:0000313" key="2">
    <source>
        <dbReference type="EMBL" id="GAL08264.1"/>
    </source>
</evidence>
<dbReference type="InterPro" id="IPR036678">
    <property type="entry name" value="MutS_con_dom_sf"/>
</dbReference>
<dbReference type="InterPro" id="IPR007860">
    <property type="entry name" value="DNA_mmatch_repair_MutS_con_dom"/>
</dbReference>
<protein>
    <submittedName>
        <fullName evidence="2">DNA mismatch repair protein MutS</fullName>
    </submittedName>
</protein>
<feature type="domain" description="DNA mismatch repair protein MutS connector" evidence="1">
    <location>
        <begin position="7"/>
        <end position="50"/>
    </location>
</feature>
<dbReference type="eggNOG" id="COG0249">
    <property type="taxonomic scope" value="Bacteria"/>
</dbReference>
<name>A0A090R2C4_9GAMM</name>